<dbReference type="SUPFAM" id="SSF57756">
    <property type="entry name" value="Retrovirus zinc finger-like domains"/>
    <property type="match status" value="3"/>
</dbReference>
<feature type="coiled-coil region" evidence="2">
    <location>
        <begin position="1128"/>
        <end position="1180"/>
    </location>
</feature>
<dbReference type="Pfam" id="PF22936">
    <property type="entry name" value="Pol_BBD"/>
    <property type="match status" value="1"/>
</dbReference>
<comment type="caution">
    <text evidence="6">The sequence shown here is derived from an EMBL/GenBank/DDBJ whole genome shotgun (WGS) entry which is preliminary data.</text>
</comment>
<feature type="region of interest" description="Disordered" evidence="3">
    <location>
        <begin position="428"/>
        <end position="456"/>
    </location>
</feature>
<gene>
    <name evidence="6" type="ORF">Tci_055716</name>
</gene>
<proteinExistence type="predicted"/>
<feature type="region of interest" description="Disordered" evidence="3">
    <location>
        <begin position="1069"/>
        <end position="1123"/>
    </location>
</feature>
<feature type="region of interest" description="Disordered" evidence="3">
    <location>
        <begin position="4428"/>
        <end position="4449"/>
    </location>
</feature>
<evidence type="ECO:0000256" key="2">
    <source>
        <dbReference type="SAM" id="Coils"/>
    </source>
</evidence>
<dbReference type="Pfam" id="PF07727">
    <property type="entry name" value="RVT_2"/>
    <property type="match status" value="3"/>
</dbReference>
<feature type="region of interest" description="Disordered" evidence="3">
    <location>
        <begin position="4105"/>
        <end position="4138"/>
    </location>
</feature>
<feature type="compositionally biased region" description="Basic and acidic residues" evidence="3">
    <location>
        <begin position="1573"/>
        <end position="1593"/>
    </location>
</feature>
<dbReference type="InterPro" id="IPR054722">
    <property type="entry name" value="PolX-like_BBD"/>
</dbReference>
<feature type="region of interest" description="Disordered" evidence="3">
    <location>
        <begin position="2378"/>
        <end position="2401"/>
    </location>
</feature>
<feature type="compositionally biased region" description="Basic and acidic residues" evidence="3">
    <location>
        <begin position="3775"/>
        <end position="3788"/>
    </location>
</feature>
<dbReference type="PANTHER" id="PTHR11439:SF483">
    <property type="entry name" value="PEPTIDE SYNTHASE GLIP-LIKE, PUTATIVE (AFU_ORTHOLOGUE AFUA_3G12920)-RELATED"/>
    <property type="match status" value="1"/>
</dbReference>
<feature type="compositionally biased region" description="Acidic residues" evidence="3">
    <location>
        <begin position="129"/>
        <end position="142"/>
    </location>
</feature>
<dbReference type="GO" id="GO:0015074">
    <property type="term" value="P:DNA integration"/>
    <property type="evidence" value="ECO:0007669"/>
    <property type="project" value="InterPro"/>
</dbReference>
<dbReference type="SMART" id="SM00343">
    <property type="entry name" value="ZnF_C2HC"/>
    <property type="match status" value="3"/>
</dbReference>
<dbReference type="InterPro" id="IPR057670">
    <property type="entry name" value="SH3_retrovirus"/>
</dbReference>
<feature type="region of interest" description="Disordered" evidence="3">
    <location>
        <begin position="3685"/>
        <end position="3708"/>
    </location>
</feature>
<keyword evidence="1" id="KW-0862">Zinc</keyword>
<keyword evidence="2" id="KW-0175">Coiled coil</keyword>
<feature type="region of interest" description="Disordered" evidence="3">
    <location>
        <begin position="129"/>
        <end position="151"/>
    </location>
</feature>
<feature type="region of interest" description="Disordered" evidence="3">
    <location>
        <begin position="3773"/>
        <end position="3792"/>
    </location>
</feature>
<dbReference type="Pfam" id="PF13976">
    <property type="entry name" value="gag_pre-integrs"/>
    <property type="match status" value="1"/>
</dbReference>
<evidence type="ECO:0000259" key="4">
    <source>
        <dbReference type="PROSITE" id="PS50158"/>
    </source>
</evidence>
<feature type="compositionally biased region" description="Polar residues" evidence="3">
    <location>
        <begin position="4475"/>
        <end position="4492"/>
    </location>
</feature>
<feature type="compositionally biased region" description="Polar residues" evidence="3">
    <location>
        <begin position="2742"/>
        <end position="2753"/>
    </location>
</feature>
<dbReference type="PANTHER" id="PTHR11439">
    <property type="entry name" value="GAG-POL-RELATED RETROTRANSPOSON"/>
    <property type="match status" value="1"/>
</dbReference>
<dbReference type="InterPro" id="IPR001584">
    <property type="entry name" value="Integrase_cat-core"/>
</dbReference>
<dbReference type="InterPro" id="IPR025724">
    <property type="entry name" value="GAG-pre-integrase_dom"/>
</dbReference>
<feature type="domain" description="Integrase catalytic" evidence="5">
    <location>
        <begin position="544"/>
        <end position="713"/>
    </location>
</feature>
<evidence type="ECO:0000256" key="1">
    <source>
        <dbReference type="PROSITE-ProRule" id="PRU00047"/>
    </source>
</evidence>
<feature type="compositionally biased region" description="Basic and acidic residues" evidence="3">
    <location>
        <begin position="4440"/>
        <end position="4449"/>
    </location>
</feature>
<feature type="region of interest" description="Disordered" evidence="3">
    <location>
        <begin position="768"/>
        <end position="787"/>
    </location>
</feature>
<sequence>MVIYNALTRKEYERIFMCNMAKEIWKNLLITHQDSAFDRFNTIITSLKALDEGYSSKNYVRKFLRALHPKWRAKVTAIEDLKDLTSLSLDEFIGNLKAHEMIIKKDSEIVKAKVERKSIALMAKKESSDEECSTSSSEDEEIRDDKNDKSDRKCFRCGDPNHLIGECPKPPKGKNQKAFVGGSWSNSSEEDDEKVKDETCLVAHASSYSQNSKAYIVLNKHTKKVEESLNVKFDETTPPSKTSSLVDDDLDEEEAIKNMTIIGTKWVFRNKLDENGIVSRNKARVFERDVKGTTASSSNTQNVAFVSADNTSSTNDVITAYSVSSLSVSKSQKERSISYTDEVIHSFFANQSNAPQLDCDDLKQIYDDDLEEMDLKWQVTMISMRIKKFYKRTCRKLQFDTRDTIGFDKTKVEYFNCHKIGHFARDCRAKGNQESRRRDGGYNGNKARDNGRRPAYQDDSKALVTIDEEAIEWSGHVEEYTQNFAMMAYSSSNSGSDNETSADELDSKHVEYAFSDSDSSVKTTTSMSAPVDNVPKIVCEPKVWIDAPIIEEYELDSDDDSDDQHKALKDKGIVDSGCSRHMTGNKAHLADYLEFKGGSIAFGGSNGKIIGKGKIKAGRSDIRKEFKNSEIIEFCGLKGIKREYSNAETPQQNEVSERKNKTLIEAARTMLANSFLPTTFWAEAVNTAHYVFNKVLVTKPQNKTPYELLTVRKPIISYLRPFGCHVTILNTIDQLDKFDGKSDSRFLVGYSLNSNAIREELEKLKRQEKEDNDVVGKEATHDYPDANTNSTNLLNAVSVPVSAVFLSTALNDTEPSYTDDPLMPHFKDILASPSEGIFTNSSYDDEDFPFGKKAIGTKWVYMNKKDERGVVVRNNARLVTQGHRQEEGIDYEEESSICRTLKLDDEEGTSCLAKDEIFTSLANMGYEKISDKLTFYKAFFSPQWKFLIHTILQYLSAKTTSWNEFRSTMALAIICLATNQKLNFSRYILLSLVKNIEAGVPFYMFPRFVQLIVDHQLGDISHHYDIYDNPSLTKKVFSNIKRVGTCFSMVLTPLFENMLVPAAEEVGQAQDDVSIPNEPSTSKPHKKHKSKKQQPISPKVPSPEPSPEHQLPSPSNDPIPNAKDSLKLQELMDLCTRLSNKFRDLKSKVIDIKSSFTDKIEKLKDRVHKLEEENRILKEKSFKSTKIDIAAPDIDEEEPTEVEEVLEVVITAKLITEVVTSAEPTTTAAQVPKVSAPRKRRGMTYSEIRPLFEKHYNSNQAFLERVEEDVTIQEKEIEEEEATHLASKVLVVDYQIHHENNKPYYKIIRADGSHKLFLSFNTLLNNFDREDSETLWKLVKERFETTEPKNFSDDFLLNILKIKFEKPNIEANVRKDQKGKYRLDVYWAKAQVIPSPACERNQKYKYLPLHDGDTLSSCSNSKAQHMQQIQDKAKKSCIVSFRQLHSHLKRLSQNDLQGSRTESGFKRAFATLSGQDIKTSTGTRFLYVEQLEKQLDKEDFQETGSMAAFNVLETQFQMFITSRVYLNDEYVAMTRRVQLKREYDCWVNERQMQTIEEKVDTSKALDASSVDTESSRKKSKEHDTSNRSGNDAHVDVADIRPIYDEEPMAENAKQCHDTVGNKMHKAFPLPVLKFPLEEAVPTCVNTLKDPIINSFQQVVSELGKIPVLDTGKFEQWQFRIQQYLQHDHYALWEVIEFGDSKYKTAKELWAAILKTFGGNEATKKTKKNLLKQQYGNFKAEGSETLEQTFNRLQVIIGQLQFIDVEIKKDDLNQKFLTSLSAEWLMHTIVWRNRSDLDTMSLDDLYSHLKGSKAEEQAPKALMAIDGMEWDWSYMANDEEDPIINSFQQVTRSPLSLFISPNEKPSANVAYVGSELTDGVADGACGSEVTDSVKVDGCVPLAVADDVACGDSELMDSVKVDGVADVACVGGELTDSVKVDGVSNVACVGGELTNSVKVDGVIDVACVGGELTDSVKVDGVECEKIMHWHQVTPKECHLHALKRIFRYLKGHPKLGLWYPKELPFDLVSFLDSDYDGATQDRKSTTGGCQFLGRRLSMPCEALSREYSTSILRLLIPLVSKRLCNCESWLKDLLEFLTFEVLWCLTIDARLHTAKTFDLVWIWLGGDYVNVFLMGFDGIQWVEKGEHNTDFHPMVDFLEASPLRYALTVKPTVNVSHLCQFWSTARIETMEEGTKILATVDGIVRTVFESSLRRNLKLRDKERISSLPDAELFENLTLMGYNISSNQKVTIAKSSTLPHDSAPRVTSPAAVEGSMQHTIPELTALCTSLQRQLSTLTAKFQAQEVEINRLKERVKLLKEREGVAVTNYGDNAPIKGKSMDEGEAVAERVSNETEEMATMLTSMDVATILASGVVNVPTGSGSIPTASTPAEGSVPTGSEDVPTANPVFATATVVTPYKRRKGKEVMKRAEKIARDDKIARIHAEEELQSMIDGLDNNNETVAKYLEEYHQFSSELHMERRIELISDLVKYQDNYTKVYKFQSQQRKSWTKKQKRDYYMVVIRNNLGWKVKDFKGMTFEEVEAKFNSVCKQIEDFIPMGSKEEAERIKRKAKDKEIFMLVEKDYPLRKGLALVMICYKLQVENFSQMANDLVLKIYKIANSPRPQVLNEWQQSQFLKEKSNEAKVKHDIDVLETINIELEHNVAKLLKENETLKKNYKEFFDSIKITKAKTIEHTTSFIATNDKSKAQLQDKGFAIAALKNDLRKSAGNSVNTKFAKSSILGKPMSQSHRNQSVVRQPTAFKSERPRILKPRTPRNSRNDYCVTEILKEVNSRAKVPSNKTPKRNKPVEQISVHNEQVRQILTGHRFSIQKTYVVQKKTMSPRSCLRRKPTGKIFKTVGLRWVPTGKIFSSSTTKVDSEPLNGSNADITNQYECEQTLDVSADYDNPDPIPQRQDVSSSADAHVPSKRESYLLFGPLYDEFFNAGSNPQYKQPTTNIQPTSAPSTPTYVHAEENNDNQVEEEHLPDDEFTNPFCKLALEVAESSSHNIGLPTQESSLWIEASSKGVAKYALEILHKHSMDKGQIIGTPMATKPKLDADLSGNPVDQTDYRSKIGSLMYLTSSRPDIVQAGSSFDLTAFSDGDHAGCIDTRKSTSGEIQFLGDKLVSWMSKKQNCTAMSSTEAEYVALSTSCAQVITEYQLADMFTKALLEDRFKYLVRQIVLRYDGDECDKGRMPTKIELTLEQSQQGVSNDILKYPLTHFTMEQMLNNVRLEVKEASEMSLELLSITAIGSRLMLLGKDDSAAEVTEEITLNFRFRINSKSLNKVSILVVLNLSKVANPIYSLRDKDLLKSKDLQVVVAAAKLPIFNPNEFDLWKMRIEQYFLMTDYSLWEVILNGDSPISTRIVDGVVQVIAPTTAEQRLAKRNKLKATRTLLMDLPNRHHLKFNNHKDAKSLMEAIEKRFGGNKETKKVQKTLLKQQYENFSGTSSESLDQKHDWLQKLICQLEILGETISQEDINMKFLRSLPLEWKTHTLIWRNKADLEEQSLDDLFNNLKVYEAEVKGSSTFSRNTQNITFVSSNHTDSTNESVSVVPSVSAASSKALVSTLPNVNSLSDAVIYSFFASANGTTAIGFHMSKVNCYNCHTKGHLARECRSPRDNRNKDTPRRTVIVEASTSNALVSQCSSSSSGSDNETFSKNLSKLLESHVSEKNGLGYDSQVFDYDKLHSHESDDSVPTSPVNDRYKSGEGYHVVPRPYTRTFMPHKPDLVFNDAPTTRESIAPMVNVESSSNKPSKDMSKTLRSDAPIIEDWISDSEDETKIESVPKQKEPTVKSPRPVKHVVNNAHLPIRRPINHIPVTKNSNFNKKVTTVEVHKVNAIQGTKGNAKKASANWVWKSKCTILDHVSRLTSASMTIKQFDYNDALGRSKSVMAWWLLKTQTGNISYLSNFEEINGGYVTFGGNPKGGEITGKGKIKTGKLDFDDVYFVKELKFNFFCVLQMVLRENNMYNVDLKNVVPSGDLTCLFAKATLDESNLWHRRLGHINFKNMNKLVKGNLVRGLPSNIFENNYTLVACKKGKQHRASCKSKHGINLIIMHVSKKILDARKVGKETASAQQYVLLPLWSTSSQDPHNSDAAVTDAAFDVKENENKVYVSPSGSDKTKKHDDKAKRDDKCKNPSKYPDDPYMPELEEIVYSDDEEDVSARADLSNLETNISVSPIPTTRVHKDYPVNQIIARIEAIQLFLAYASFMGFMVYQMDVKSAFLYRTIKEEVYVCQPLGFEDPDYSDKVYVDDIIFGSINKKLCKAFEKLMKDKFQMSYLRELTFFLGLQVKQKVDWIFVNQDKYVAEILIKFSFTDVKSASTPIEIEKPLLKDPDGNDVDVHIYSTPRTQYSAAGQFGGVTDTILNTLDPLGKFNGKADEGFLIGYSVNSKAFKSLNYQLVLAGNQPNHSAGIKENLDADADIAFDVKDNENKVHVSPSSSDKPKNHDEKAKKEEFFVNSTNRVNAAIAPVTAVRPSPTNSTNSFNAASPSDNDVSPNFEIGGKSLFVDPSQYPDDPDMLRLEDIFYSDDEEDVGVEAYFSNLETNLSTRSMARMVKQQDLPKGKRAMGSKWVFRNKKDEKGSVTRNKARLIAQGSTQEEGIDYEEVFAPVARIEAIRLFLAYASFMSFMVYQMNVKSAFLCGTIEEEVYVCQPTGFEDPNYPDKVYKVVKAIYGLHQAPRACIRHWPTISWRMVFKEERLIRPCL</sequence>
<feature type="domain" description="CCHC-type" evidence="4">
    <location>
        <begin position="3598"/>
        <end position="3613"/>
    </location>
</feature>
<dbReference type="InterPro" id="IPR001878">
    <property type="entry name" value="Znf_CCHC"/>
</dbReference>
<dbReference type="InterPro" id="IPR036397">
    <property type="entry name" value="RNaseH_sf"/>
</dbReference>
<dbReference type="CDD" id="cd09272">
    <property type="entry name" value="RNase_HI_RT_Ty1"/>
    <property type="match status" value="1"/>
</dbReference>
<evidence type="ECO:0000259" key="5">
    <source>
        <dbReference type="PROSITE" id="PS50994"/>
    </source>
</evidence>
<dbReference type="Gene3D" id="3.30.420.10">
    <property type="entry name" value="Ribonuclease H-like superfamily/Ribonuclease H"/>
    <property type="match status" value="1"/>
</dbReference>
<feature type="compositionally biased region" description="Basic residues" evidence="3">
    <location>
        <begin position="1083"/>
        <end position="1092"/>
    </location>
</feature>
<dbReference type="InterPro" id="IPR012337">
    <property type="entry name" value="RNaseH-like_sf"/>
</dbReference>
<name>A0A6L2NC32_TANCI</name>
<feature type="region of interest" description="Disordered" evidence="3">
    <location>
        <begin position="2740"/>
        <end position="2760"/>
    </location>
</feature>
<feature type="region of interest" description="Disordered" evidence="3">
    <location>
        <begin position="4469"/>
        <end position="4492"/>
    </location>
</feature>
<feature type="region of interest" description="Disordered" evidence="3">
    <location>
        <begin position="165"/>
        <end position="191"/>
    </location>
</feature>
<dbReference type="SUPFAM" id="SSF53098">
    <property type="entry name" value="Ribonuclease H-like"/>
    <property type="match status" value="1"/>
</dbReference>
<feature type="coiled-coil region" evidence="2">
    <location>
        <begin position="2291"/>
        <end position="2318"/>
    </location>
</feature>
<reference evidence="6" key="1">
    <citation type="journal article" date="2019" name="Sci. Rep.">
        <title>Draft genome of Tanacetum cinerariifolium, the natural source of mosquito coil.</title>
        <authorList>
            <person name="Yamashiro T."/>
            <person name="Shiraishi A."/>
            <person name="Satake H."/>
            <person name="Nakayama K."/>
        </authorList>
    </citation>
    <scope>NUCLEOTIDE SEQUENCE</scope>
</reference>
<dbReference type="Pfam" id="PF14223">
    <property type="entry name" value="Retrotran_gag_2"/>
    <property type="match status" value="2"/>
</dbReference>
<feature type="compositionally biased region" description="Basic and acidic residues" evidence="3">
    <location>
        <begin position="4116"/>
        <end position="4132"/>
    </location>
</feature>
<dbReference type="Gene3D" id="4.10.60.10">
    <property type="entry name" value="Zinc finger, CCHC-type"/>
    <property type="match status" value="1"/>
</dbReference>
<dbReference type="GO" id="GO:0003676">
    <property type="term" value="F:nucleic acid binding"/>
    <property type="evidence" value="ECO:0007669"/>
    <property type="project" value="InterPro"/>
</dbReference>
<evidence type="ECO:0000313" key="6">
    <source>
        <dbReference type="EMBL" id="GEU83738.1"/>
    </source>
</evidence>
<keyword evidence="1" id="KW-0479">Metal-binding</keyword>
<dbReference type="PROSITE" id="PS50994">
    <property type="entry name" value="INTEGRASE"/>
    <property type="match status" value="1"/>
</dbReference>
<accession>A0A6L2NC32</accession>
<keyword evidence="1" id="KW-0863">Zinc-finger</keyword>
<organism evidence="6">
    <name type="scientific">Tanacetum cinerariifolium</name>
    <name type="common">Dalmatian daisy</name>
    <name type="synonym">Chrysanthemum cinerariifolium</name>
    <dbReference type="NCBI Taxonomy" id="118510"/>
    <lineage>
        <taxon>Eukaryota</taxon>
        <taxon>Viridiplantae</taxon>
        <taxon>Streptophyta</taxon>
        <taxon>Embryophyta</taxon>
        <taxon>Tracheophyta</taxon>
        <taxon>Spermatophyta</taxon>
        <taxon>Magnoliopsida</taxon>
        <taxon>eudicotyledons</taxon>
        <taxon>Gunneridae</taxon>
        <taxon>Pentapetalae</taxon>
        <taxon>asterids</taxon>
        <taxon>campanulids</taxon>
        <taxon>Asterales</taxon>
        <taxon>Asteraceae</taxon>
        <taxon>Asteroideae</taxon>
        <taxon>Anthemideae</taxon>
        <taxon>Anthemidinae</taxon>
        <taxon>Tanacetum</taxon>
    </lineage>
</organism>
<dbReference type="EMBL" id="BKCJ010008742">
    <property type="protein sequence ID" value="GEU83738.1"/>
    <property type="molecule type" value="Genomic_DNA"/>
</dbReference>
<feature type="compositionally biased region" description="Basic and acidic residues" evidence="3">
    <location>
        <begin position="768"/>
        <end position="784"/>
    </location>
</feature>
<dbReference type="InterPro" id="IPR013103">
    <property type="entry name" value="RVT_2"/>
</dbReference>
<dbReference type="PROSITE" id="PS50158">
    <property type="entry name" value="ZF_CCHC"/>
    <property type="match status" value="2"/>
</dbReference>
<feature type="coiled-coil region" evidence="2">
    <location>
        <begin position="2646"/>
        <end position="2673"/>
    </location>
</feature>
<feature type="compositionally biased region" description="Polar residues" evidence="3">
    <location>
        <begin position="2378"/>
        <end position="2388"/>
    </location>
</feature>
<dbReference type="InterPro" id="IPR036875">
    <property type="entry name" value="Znf_CCHC_sf"/>
</dbReference>
<feature type="domain" description="CCHC-type" evidence="4">
    <location>
        <begin position="152"/>
        <end position="169"/>
    </location>
</feature>
<protein>
    <submittedName>
        <fullName evidence="6">Ribonuclease H-like domain-containing protein</fullName>
    </submittedName>
</protein>
<dbReference type="GO" id="GO:0008270">
    <property type="term" value="F:zinc ion binding"/>
    <property type="evidence" value="ECO:0007669"/>
    <property type="project" value="UniProtKB-KW"/>
</dbReference>
<evidence type="ECO:0000256" key="3">
    <source>
        <dbReference type="SAM" id="MobiDB-lite"/>
    </source>
</evidence>
<feature type="region of interest" description="Disordered" evidence="3">
    <location>
        <begin position="1558"/>
        <end position="1593"/>
    </location>
</feature>
<dbReference type="Pfam" id="PF25597">
    <property type="entry name" value="SH3_retrovirus"/>
    <property type="match status" value="1"/>
</dbReference>